<name>A0A3Z6QU73_SALEB</name>
<gene>
    <name evidence="1" type="ORF">D6K54_27945</name>
    <name evidence="2" type="ORF">D6S17_03585</name>
</gene>
<dbReference type="Proteomes" id="UP000839631">
    <property type="component" value="Unassembled WGS sequence"/>
</dbReference>
<reference evidence="1" key="1">
    <citation type="submission" date="2018-09" db="EMBL/GenBank/DDBJ databases">
        <authorList>
            <person name="Ashton P.M."/>
            <person name="Dallman T."/>
            <person name="Nair S."/>
            <person name="De Pinna E."/>
            <person name="Peters T."/>
            <person name="Grant K."/>
        </authorList>
    </citation>
    <scope>NUCLEOTIDE SEQUENCE [LARGE SCALE GENOMIC DNA]</scope>
    <source>
        <strain evidence="2">140692</strain>
        <strain evidence="1">412099</strain>
    </source>
</reference>
<sequence>MAIAINPGTLGNAPAPAFNLTMLSGIFGSMPAGEMSVCPDANTALIGWEKVTPETKNHPSPDAQYGTIWSIDTMGCGTDGKRRIPVNTIMQEWVNQLALMNNNTIMMRQRINTGAWGPWVRWL</sequence>
<organism evidence="1">
    <name type="scientific">Salmonella enterica subsp. enterica serovar Java</name>
    <dbReference type="NCBI Taxonomy" id="224729"/>
    <lineage>
        <taxon>Bacteria</taxon>
        <taxon>Pseudomonadati</taxon>
        <taxon>Pseudomonadota</taxon>
        <taxon>Gammaproteobacteria</taxon>
        <taxon>Enterobacterales</taxon>
        <taxon>Enterobacteriaceae</taxon>
        <taxon>Salmonella</taxon>
    </lineage>
</organism>
<dbReference type="EMBL" id="AAHPHN010000003">
    <property type="protein sequence ID" value="EBY8640663.1"/>
    <property type="molecule type" value="Genomic_DNA"/>
</dbReference>
<evidence type="ECO:0000313" key="2">
    <source>
        <dbReference type="EMBL" id="EBY8640663.1"/>
    </source>
</evidence>
<comment type="caution">
    <text evidence="1">The sequence shown here is derived from an EMBL/GenBank/DDBJ whole genome shotgun (WGS) entry which is preliminary data.</text>
</comment>
<dbReference type="EMBL" id="AAAGSE010000094">
    <property type="protein sequence ID" value="EAC0790486.1"/>
    <property type="molecule type" value="Genomic_DNA"/>
</dbReference>
<protein>
    <submittedName>
        <fullName evidence="1">Uncharacterized protein</fullName>
    </submittedName>
</protein>
<proteinExistence type="predicted"/>
<evidence type="ECO:0000313" key="1">
    <source>
        <dbReference type="EMBL" id="EAC0790486.1"/>
    </source>
</evidence>
<accession>A0A3Z6QU73</accession>
<dbReference type="AlphaFoldDB" id="A0A3Z6QU73"/>